<dbReference type="AlphaFoldDB" id="A0A0A9F3R2"/>
<reference evidence="2" key="1">
    <citation type="submission" date="2014-09" db="EMBL/GenBank/DDBJ databases">
        <authorList>
            <person name="Magalhaes I.L.F."/>
            <person name="Oliveira U."/>
            <person name="Santos F.R."/>
            <person name="Vidigal T.H.D.A."/>
            <person name="Brescovit A.D."/>
            <person name="Santos A.J."/>
        </authorList>
    </citation>
    <scope>NUCLEOTIDE SEQUENCE</scope>
    <source>
        <tissue evidence="2">Shoot tissue taken approximately 20 cm above the soil surface</tissue>
    </source>
</reference>
<accession>A0A0A9F3R2</accession>
<keyword evidence="1" id="KW-0472">Membrane</keyword>
<reference evidence="2" key="2">
    <citation type="journal article" date="2015" name="Data Brief">
        <title>Shoot transcriptome of the giant reed, Arundo donax.</title>
        <authorList>
            <person name="Barrero R.A."/>
            <person name="Guerrero F.D."/>
            <person name="Moolhuijzen P."/>
            <person name="Goolsby J.A."/>
            <person name="Tidwell J."/>
            <person name="Bellgard S.E."/>
            <person name="Bellgard M.I."/>
        </authorList>
    </citation>
    <scope>NUCLEOTIDE SEQUENCE</scope>
    <source>
        <tissue evidence="2">Shoot tissue taken approximately 20 cm above the soil surface</tissue>
    </source>
</reference>
<feature type="transmembrane region" description="Helical" evidence="1">
    <location>
        <begin position="12"/>
        <end position="35"/>
    </location>
</feature>
<evidence type="ECO:0000256" key="1">
    <source>
        <dbReference type="SAM" id="Phobius"/>
    </source>
</evidence>
<keyword evidence="1" id="KW-0812">Transmembrane</keyword>
<evidence type="ECO:0000313" key="2">
    <source>
        <dbReference type="EMBL" id="JAE07620.1"/>
    </source>
</evidence>
<keyword evidence="1" id="KW-1133">Transmembrane helix</keyword>
<name>A0A0A9F3R2_ARUDO</name>
<dbReference type="EMBL" id="GBRH01190276">
    <property type="protein sequence ID" value="JAE07620.1"/>
    <property type="molecule type" value="Transcribed_RNA"/>
</dbReference>
<protein>
    <submittedName>
        <fullName evidence="2">Uncharacterized protein</fullName>
    </submittedName>
</protein>
<sequence length="58" mass="6843">MRGLLNSALHNFLILVTFRIPFMEVLLNLELLCFYSYPQMRCTFFNVLICIFTSCKFG</sequence>
<proteinExistence type="predicted"/>
<organism evidence="2">
    <name type="scientific">Arundo donax</name>
    <name type="common">Giant reed</name>
    <name type="synonym">Donax arundinaceus</name>
    <dbReference type="NCBI Taxonomy" id="35708"/>
    <lineage>
        <taxon>Eukaryota</taxon>
        <taxon>Viridiplantae</taxon>
        <taxon>Streptophyta</taxon>
        <taxon>Embryophyta</taxon>
        <taxon>Tracheophyta</taxon>
        <taxon>Spermatophyta</taxon>
        <taxon>Magnoliopsida</taxon>
        <taxon>Liliopsida</taxon>
        <taxon>Poales</taxon>
        <taxon>Poaceae</taxon>
        <taxon>PACMAD clade</taxon>
        <taxon>Arundinoideae</taxon>
        <taxon>Arundineae</taxon>
        <taxon>Arundo</taxon>
    </lineage>
</organism>